<reference evidence="5 6" key="1">
    <citation type="journal article" date="2019" name="Int. J. Syst. Evol. Microbiol.">
        <title>The Global Catalogue of Microorganisms (GCM) 10K type strain sequencing project: providing services to taxonomists for standard genome sequencing and annotation.</title>
        <authorList>
            <consortium name="The Broad Institute Genomics Platform"/>
            <consortium name="The Broad Institute Genome Sequencing Center for Infectious Disease"/>
            <person name="Wu L."/>
            <person name="Ma J."/>
        </authorList>
    </citation>
    <scope>NUCLEOTIDE SEQUENCE [LARGE SCALE GENOMIC DNA]</scope>
    <source>
        <strain evidence="5 6">CGMCC 1.12285</strain>
    </source>
</reference>
<evidence type="ECO:0000256" key="2">
    <source>
        <dbReference type="PIRSR" id="PIRSR601310-3"/>
    </source>
</evidence>
<protein>
    <submittedName>
        <fullName evidence="5">HIT family protein</fullName>
        <ecNumber evidence="5">2.1.1.-</ecNumber>
    </submittedName>
</protein>
<dbReference type="PROSITE" id="PS51084">
    <property type="entry name" value="HIT_2"/>
    <property type="match status" value="1"/>
</dbReference>
<dbReference type="InterPro" id="IPR011146">
    <property type="entry name" value="HIT-like"/>
</dbReference>
<proteinExistence type="predicted"/>
<feature type="domain" description="HIT" evidence="4">
    <location>
        <begin position="5"/>
        <end position="109"/>
    </location>
</feature>
<dbReference type="InterPro" id="IPR036265">
    <property type="entry name" value="HIT-like_sf"/>
</dbReference>
<evidence type="ECO:0000256" key="3">
    <source>
        <dbReference type="PROSITE-ProRule" id="PRU00464"/>
    </source>
</evidence>
<accession>A0ABD6B2X2</accession>
<feature type="short sequence motif" description="Histidine triad motif" evidence="2 3">
    <location>
        <begin position="95"/>
        <end position="99"/>
    </location>
</feature>
<keyword evidence="5" id="KW-0489">Methyltransferase</keyword>
<gene>
    <name evidence="5" type="ORF">ACFR9S_03490</name>
</gene>
<comment type="caution">
    <text evidence="5">The sequence shown here is derived from an EMBL/GenBank/DDBJ whole genome shotgun (WGS) entry which is preliminary data.</text>
</comment>
<dbReference type="EC" id="2.1.1.-" evidence="5"/>
<dbReference type="Proteomes" id="UP001597111">
    <property type="component" value="Unassembled WGS sequence"/>
</dbReference>
<feature type="active site" description="Tele-AMP-histidine intermediate" evidence="1">
    <location>
        <position position="97"/>
    </location>
</feature>
<keyword evidence="6" id="KW-1185">Reference proteome</keyword>
<dbReference type="Pfam" id="PF01230">
    <property type="entry name" value="HIT"/>
    <property type="match status" value="1"/>
</dbReference>
<evidence type="ECO:0000313" key="5">
    <source>
        <dbReference type="EMBL" id="MFD1525366.1"/>
    </source>
</evidence>
<evidence type="ECO:0000259" key="4">
    <source>
        <dbReference type="PROSITE" id="PS51084"/>
    </source>
</evidence>
<dbReference type="EMBL" id="JBHUDH010000026">
    <property type="protein sequence ID" value="MFD1525366.1"/>
    <property type="molecule type" value="Genomic_DNA"/>
</dbReference>
<dbReference type="PANTHER" id="PTHR46648">
    <property type="entry name" value="HIT FAMILY PROTEIN 1"/>
    <property type="match status" value="1"/>
</dbReference>
<dbReference type="GO" id="GO:0008168">
    <property type="term" value="F:methyltransferase activity"/>
    <property type="evidence" value="ECO:0007669"/>
    <property type="project" value="UniProtKB-KW"/>
</dbReference>
<sequence>MADCEFCAIAAGERDAYVVHDDEHTLAILDEMPTRRGHTLVLPKAHREELLGADETGKEVFKTVDAVAEALRRVLDPDGFSVFYTSGPLVGSVRHAHVHVVPRAADDDV</sequence>
<evidence type="ECO:0000313" key="6">
    <source>
        <dbReference type="Proteomes" id="UP001597111"/>
    </source>
</evidence>
<dbReference type="RefSeq" id="WP_379818073.1">
    <property type="nucleotide sequence ID" value="NZ_JBHUDH010000026.1"/>
</dbReference>
<organism evidence="5 6">
    <name type="scientific">Halolamina salina</name>
    <dbReference type="NCBI Taxonomy" id="1220023"/>
    <lineage>
        <taxon>Archaea</taxon>
        <taxon>Methanobacteriati</taxon>
        <taxon>Methanobacteriota</taxon>
        <taxon>Stenosarchaea group</taxon>
        <taxon>Halobacteria</taxon>
        <taxon>Halobacteriales</taxon>
        <taxon>Haloferacaceae</taxon>
    </lineage>
</organism>
<dbReference type="InterPro" id="IPR001310">
    <property type="entry name" value="Histidine_triad_HIT"/>
</dbReference>
<evidence type="ECO:0000256" key="1">
    <source>
        <dbReference type="PIRSR" id="PIRSR601310-1"/>
    </source>
</evidence>
<dbReference type="PANTHER" id="PTHR46648:SF1">
    <property type="entry name" value="ADENOSINE 5'-MONOPHOSPHORAMIDASE HNT1"/>
    <property type="match status" value="1"/>
</dbReference>
<keyword evidence="5" id="KW-0808">Transferase</keyword>
<dbReference type="AlphaFoldDB" id="A0ABD6B2X2"/>
<dbReference type="PRINTS" id="PR00332">
    <property type="entry name" value="HISTRIAD"/>
</dbReference>
<name>A0ABD6B2X2_9EURY</name>
<dbReference type="GO" id="GO:0032259">
    <property type="term" value="P:methylation"/>
    <property type="evidence" value="ECO:0007669"/>
    <property type="project" value="UniProtKB-KW"/>
</dbReference>
<feature type="non-terminal residue" evidence="5">
    <location>
        <position position="109"/>
    </location>
</feature>
<dbReference type="Gene3D" id="3.30.428.10">
    <property type="entry name" value="HIT-like"/>
    <property type="match status" value="1"/>
</dbReference>
<dbReference type="SUPFAM" id="SSF54197">
    <property type="entry name" value="HIT-like"/>
    <property type="match status" value="1"/>
</dbReference>